<sequence>MSPRQLLFVFPVTWLLTSCANFGVQDVYQEPSFDHQNTRLTGLTWTGVTGRSTVTMNNPNAFRLPISGFDAALFLDGEPWVDLETPAMSGIAARGSTTLTFDWDLVAEGLLRRAKDAYEAGEAELELRLNPTLDVPVVGPRQVDWAHTFTVPVPKLPTLRLADWAVEDVSLSSLTVRLDLLIDNPNRFGLAAGPMQVGIDGGAGRLAGMTLDPLSLNGGEKRVATTRATLSFGDLGLSLANALRTGQWPRDLALNWQSPVSSPDLGVDLPDISGRLSP</sequence>
<protein>
    <recommendedName>
        <fullName evidence="1">Late embryogenesis abundant protein LEA-2 subgroup domain-containing protein</fullName>
    </recommendedName>
</protein>
<dbReference type="AlphaFoldDB" id="A0A918KRU2"/>
<proteinExistence type="predicted"/>
<name>A0A918KRU2_9GAMM</name>
<dbReference type="RefSeq" id="WP_189612705.1">
    <property type="nucleotide sequence ID" value="NZ_BMXR01000014.1"/>
</dbReference>
<reference evidence="2" key="1">
    <citation type="journal article" date="2014" name="Int. J. Syst. Evol. Microbiol.">
        <title>Complete genome sequence of Corynebacterium casei LMG S-19264T (=DSM 44701T), isolated from a smear-ripened cheese.</title>
        <authorList>
            <consortium name="US DOE Joint Genome Institute (JGI-PGF)"/>
            <person name="Walter F."/>
            <person name="Albersmeier A."/>
            <person name="Kalinowski J."/>
            <person name="Ruckert C."/>
        </authorList>
    </citation>
    <scope>NUCLEOTIDE SEQUENCE</scope>
    <source>
        <strain evidence="2">KCTC 22169</strain>
    </source>
</reference>
<feature type="domain" description="Late embryogenesis abundant protein LEA-2 subgroup" evidence="1">
    <location>
        <begin position="53"/>
        <end position="142"/>
    </location>
</feature>
<dbReference type="SUPFAM" id="SSF117070">
    <property type="entry name" value="LEA14-like"/>
    <property type="match status" value="2"/>
</dbReference>
<evidence type="ECO:0000313" key="3">
    <source>
        <dbReference type="Proteomes" id="UP000626148"/>
    </source>
</evidence>
<gene>
    <name evidence="2" type="ORF">GCM10007392_43200</name>
</gene>
<keyword evidence="3" id="KW-1185">Reference proteome</keyword>
<dbReference type="PROSITE" id="PS51257">
    <property type="entry name" value="PROKAR_LIPOPROTEIN"/>
    <property type="match status" value="1"/>
</dbReference>
<evidence type="ECO:0000259" key="1">
    <source>
        <dbReference type="Pfam" id="PF03168"/>
    </source>
</evidence>
<dbReference type="Pfam" id="PF03168">
    <property type="entry name" value="LEA_2"/>
    <property type="match status" value="1"/>
</dbReference>
<dbReference type="Gene3D" id="2.60.40.1820">
    <property type="match status" value="2"/>
</dbReference>
<evidence type="ECO:0000313" key="2">
    <source>
        <dbReference type="EMBL" id="GGX71081.1"/>
    </source>
</evidence>
<dbReference type="Proteomes" id="UP000626148">
    <property type="component" value="Unassembled WGS sequence"/>
</dbReference>
<dbReference type="InterPro" id="IPR004864">
    <property type="entry name" value="LEA_2"/>
</dbReference>
<organism evidence="2 3">
    <name type="scientific">Saccharospirillum salsuginis</name>
    <dbReference type="NCBI Taxonomy" id="418750"/>
    <lineage>
        <taxon>Bacteria</taxon>
        <taxon>Pseudomonadati</taxon>
        <taxon>Pseudomonadota</taxon>
        <taxon>Gammaproteobacteria</taxon>
        <taxon>Oceanospirillales</taxon>
        <taxon>Saccharospirillaceae</taxon>
        <taxon>Saccharospirillum</taxon>
    </lineage>
</organism>
<dbReference type="EMBL" id="BMXR01000014">
    <property type="protein sequence ID" value="GGX71081.1"/>
    <property type="molecule type" value="Genomic_DNA"/>
</dbReference>
<accession>A0A918KRU2</accession>
<reference evidence="2" key="2">
    <citation type="submission" date="2020-09" db="EMBL/GenBank/DDBJ databases">
        <authorList>
            <person name="Sun Q."/>
            <person name="Kim S."/>
        </authorList>
    </citation>
    <scope>NUCLEOTIDE SEQUENCE</scope>
    <source>
        <strain evidence="2">KCTC 22169</strain>
    </source>
</reference>
<comment type="caution">
    <text evidence="2">The sequence shown here is derived from an EMBL/GenBank/DDBJ whole genome shotgun (WGS) entry which is preliminary data.</text>
</comment>